<gene>
    <name evidence="2" type="ORF">S03H2_55383</name>
</gene>
<feature type="non-terminal residue" evidence="2">
    <location>
        <position position="178"/>
    </location>
</feature>
<reference evidence="2" key="1">
    <citation type="journal article" date="2014" name="Front. Microbiol.">
        <title>High frequency of phylogenetically diverse reductive dehalogenase-homologous genes in deep subseafloor sedimentary metagenomes.</title>
        <authorList>
            <person name="Kawai M."/>
            <person name="Futagami T."/>
            <person name="Toyoda A."/>
            <person name="Takaki Y."/>
            <person name="Nishi S."/>
            <person name="Hori S."/>
            <person name="Arai W."/>
            <person name="Tsubouchi T."/>
            <person name="Morono Y."/>
            <person name="Uchiyama I."/>
            <person name="Ito T."/>
            <person name="Fujiyama A."/>
            <person name="Inagaki F."/>
            <person name="Takami H."/>
        </authorList>
    </citation>
    <scope>NUCLEOTIDE SEQUENCE</scope>
    <source>
        <strain evidence="2">Expedition CK06-06</strain>
    </source>
</reference>
<name>X1IBS3_9ZZZZ</name>
<organism evidence="2">
    <name type="scientific">marine sediment metagenome</name>
    <dbReference type="NCBI Taxonomy" id="412755"/>
    <lineage>
        <taxon>unclassified sequences</taxon>
        <taxon>metagenomes</taxon>
        <taxon>ecological metagenomes</taxon>
    </lineage>
</organism>
<dbReference type="EMBL" id="BARU01035369">
    <property type="protein sequence ID" value="GAH79871.1"/>
    <property type="molecule type" value="Genomic_DNA"/>
</dbReference>
<accession>X1IBS3</accession>
<feature type="transmembrane region" description="Helical" evidence="1">
    <location>
        <begin position="36"/>
        <end position="56"/>
    </location>
</feature>
<comment type="caution">
    <text evidence="2">The sequence shown here is derived from an EMBL/GenBank/DDBJ whole genome shotgun (WGS) entry which is preliminary data.</text>
</comment>
<keyword evidence="1" id="KW-0472">Membrane</keyword>
<evidence type="ECO:0000256" key="1">
    <source>
        <dbReference type="SAM" id="Phobius"/>
    </source>
</evidence>
<proteinExistence type="predicted"/>
<dbReference type="AlphaFoldDB" id="X1IBS3"/>
<protein>
    <submittedName>
        <fullName evidence="2">Uncharacterized protein</fullName>
    </submittedName>
</protein>
<evidence type="ECO:0000313" key="2">
    <source>
        <dbReference type="EMBL" id="GAH79871.1"/>
    </source>
</evidence>
<keyword evidence="1" id="KW-1133">Transmembrane helix</keyword>
<keyword evidence="1" id="KW-0812">Transmembrane</keyword>
<sequence>MNRPEGEGGPVPPLFEINLIGEYADRLRRRRRMARVGAGATVILFVISGALLLFALHNLNEVLKHRRRIWTLGNNLATAQEIVAEIEKQEKNLALRLEPFAPVTAVRGRCVAWAPKLAALGEALPAGMSVHKIDGAAEDIFKTERRRAARRRKGREAGERLLDFSLIYLPSAGRTEDP</sequence>